<comment type="caution">
    <text evidence="1">The sequence shown here is derived from an EMBL/GenBank/DDBJ whole genome shotgun (WGS) entry which is preliminary data.</text>
</comment>
<proteinExistence type="predicted"/>
<dbReference type="EMBL" id="BJUU01000011">
    <property type="protein sequence ID" value="GEK80584.1"/>
    <property type="molecule type" value="Genomic_DNA"/>
</dbReference>
<organism evidence="1 2">
    <name type="scientific">Agrococcus baldri</name>
    <dbReference type="NCBI Taxonomy" id="153730"/>
    <lineage>
        <taxon>Bacteria</taxon>
        <taxon>Bacillati</taxon>
        <taxon>Actinomycetota</taxon>
        <taxon>Actinomycetes</taxon>
        <taxon>Micrococcales</taxon>
        <taxon>Microbacteriaceae</taxon>
        <taxon>Agrococcus</taxon>
    </lineage>
</organism>
<dbReference type="Proteomes" id="UP000321749">
    <property type="component" value="Unassembled WGS sequence"/>
</dbReference>
<keyword evidence="2" id="KW-1185">Reference proteome</keyword>
<name>A0AA87RCQ7_9MICO</name>
<reference evidence="1 2" key="1">
    <citation type="submission" date="2019-07" db="EMBL/GenBank/DDBJ databases">
        <title>Whole genome shotgun sequence of Agrococcus baldri NBRC 103055.</title>
        <authorList>
            <person name="Hosoyama A."/>
            <person name="Uohara A."/>
            <person name="Ohji S."/>
            <person name="Ichikawa N."/>
        </authorList>
    </citation>
    <scope>NUCLEOTIDE SEQUENCE [LARGE SCALE GENOMIC DNA]</scope>
    <source>
        <strain evidence="1 2">NBRC 103055</strain>
    </source>
</reference>
<dbReference type="RefSeq" id="WP_146794991.1">
    <property type="nucleotide sequence ID" value="NZ_BJUU01000011.1"/>
</dbReference>
<evidence type="ECO:0000313" key="1">
    <source>
        <dbReference type="EMBL" id="GEK80584.1"/>
    </source>
</evidence>
<evidence type="ECO:0000313" key="2">
    <source>
        <dbReference type="Proteomes" id="UP000321749"/>
    </source>
</evidence>
<protein>
    <submittedName>
        <fullName evidence="1">Uncharacterized protein</fullName>
    </submittedName>
</protein>
<gene>
    <name evidence="1" type="ORF">ABA31_19350</name>
</gene>
<sequence length="175" mass="19161">MREDMPPRGHVARALNRIDTAWDRVWSERLAHYSRHRALEIAATLLGGQEPRYAEVAVDESDEQAPSFELVVIADDRIVQVVGPINDDVWPVGELFPRHELRRLELRKTRLESVSSQEPRSESAAVTLHFDAADIGLPLSSDPMGQAAKALADHVADLIADRMGGSGAEGAPASP</sequence>
<accession>A0AA87RCQ7</accession>
<dbReference type="AlphaFoldDB" id="A0AA87RCQ7"/>